<evidence type="ECO:0000256" key="1">
    <source>
        <dbReference type="ARBA" id="ARBA00007359"/>
    </source>
</evidence>
<reference evidence="8" key="2">
    <citation type="submission" date="2025-08" db="UniProtKB">
        <authorList>
            <consortium name="Ensembl"/>
        </authorList>
    </citation>
    <scope>IDENTIFICATION</scope>
</reference>
<dbReference type="Gene3D" id="3.60.10.10">
    <property type="entry name" value="Endonuclease/exonuclease/phosphatase"/>
    <property type="match status" value="1"/>
</dbReference>
<evidence type="ECO:0000256" key="3">
    <source>
        <dbReference type="ARBA" id="ARBA00022759"/>
    </source>
</evidence>
<evidence type="ECO:0000256" key="2">
    <source>
        <dbReference type="ARBA" id="ARBA00022722"/>
    </source>
</evidence>
<keyword evidence="2 5" id="KW-0540">Nuclease</keyword>
<organism evidence="8 9">
    <name type="scientific">Echeneis naucrates</name>
    <name type="common">Live sharksucker</name>
    <dbReference type="NCBI Taxonomy" id="173247"/>
    <lineage>
        <taxon>Eukaryota</taxon>
        <taxon>Metazoa</taxon>
        <taxon>Chordata</taxon>
        <taxon>Craniata</taxon>
        <taxon>Vertebrata</taxon>
        <taxon>Euteleostomi</taxon>
        <taxon>Actinopterygii</taxon>
        <taxon>Neopterygii</taxon>
        <taxon>Teleostei</taxon>
        <taxon>Neoteleostei</taxon>
        <taxon>Acanthomorphata</taxon>
        <taxon>Carangaria</taxon>
        <taxon>Carangiformes</taxon>
        <taxon>Echeneidae</taxon>
        <taxon>Echeneis</taxon>
    </lineage>
</organism>
<dbReference type="GO" id="GO:0006308">
    <property type="term" value="P:DNA catabolic process"/>
    <property type="evidence" value="ECO:0007669"/>
    <property type="project" value="InterPro"/>
</dbReference>
<evidence type="ECO:0000256" key="5">
    <source>
        <dbReference type="PIRNR" id="PIRNR000988"/>
    </source>
</evidence>
<feature type="active site" evidence="6">
    <location>
        <position position="130"/>
    </location>
</feature>
<gene>
    <name evidence="8" type="primary">LOC115043570</name>
</gene>
<evidence type="ECO:0000256" key="6">
    <source>
        <dbReference type="PIRSR" id="PIRSR000988-1"/>
    </source>
</evidence>
<dbReference type="Proteomes" id="UP000472264">
    <property type="component" value="Chromosome 5"/>
</dbReference>
<dbReference type="PIRSF" id="PIRSF000988">
    <property type="entry name" value="DNase_I_euk"/>
    <property type="match status" value="1"/>
</dbReference>
<feature type="domain" description="Endonuclease/exonuclease/phosphatase" evidence="7">
    <location>
        <begin position="15"/>
        <end position="247"/>
    </location>
</feature>
<reference evidence="8" key="1">
    <citation type="submission" date="2021-04" db="EMBL/GenBank/DDBJ databases">
        <authorList>
            <consortium name="Wellcome Sanger Institute Data Sharing"/>
        </authorList>
    </citation>
    <scope>NUCLEOTIDE SEQUENCE [LARGE SCALE GENOMIC DNA]</scope>
</reference>
<dbReference type="GO" id="GO:0003677">
    <property type="term" value="F:DNA binding"/>
    <property type="evidence" value="ECO:0007669"/>
    <property type="project" value="TreeGrafter"/>
</dbReference>
<accession>A0A665TNL1</accession>
<dbReference type="SMART" id="SM00476">
    <property type="entry name" value="DNaseIc"/>
    <property type="match status" value="1"/>
</dbReference>
<sequence length="274" mass="31806">MKVAAFNVKQLGINRINDEKVLNTLIEIVSRYSVMVLLEVLDSSGKAMDRFLTKLNQQNRRNPFTMESSIPLGRSNYKEKFVFFYRFEDVDLVDTFQYKERRDVLAREPFVVKFRCLNTALRDLILIPVHSTPVDAALELDALANVVEAVRGKWRSNSIMILGDFNADGRYLSERTNESPMRCRPYYWLIDDDVDTTTSDSNDYTYDRIVVYGRRMNNAVVPNSARVFNFSRAYHLSAQDAERISDHYPVEVEKCLKEPISQFTAMETALRRLP</sequence>
<dbReference type="PANTHER" id="PTHR11371:SF26">
    <property type="entry name" value="DEOXYRIBONUCLEASE"/>
    <property type="match status" value="1"/>
</dbReference>
<comment type="similarity">
    <text evidence="1 5">Belongs to the DNase I family.</text>
</comment>
<evidence type="ECO:0000313" key="9">
    <source>
        <dbReference type="Proteomes" id="UP000472264"/>
    </source>
</evidence>
<dbReference type="SUPFAM" id="SSF56219">
    <property type="entry name" value="DNase I-like"/>
    <property type="match status" value="1"/>
</dbReference>
<dbReference type="Pfam" id="PF03372">
    <property type="entry name" value="Exo_endo_phos"/>
    <property type="match status" value="1"/>
</dbReference>
<keyword evidence="4 5" id="KW-0378">Hydrolase</keyword>
<reference evidence="8" key="3">
    <citation type="submission" date="2025-09" db="UniProtKB">
        <authorList>
            <consortium name="Ensembl"/>
        </authorList>
    </citation>
    <scope>IDENTIFICATION</scope>
</reference>
<dbReference type="PANTHER" id="PTHR11371">
    <property type="entry name" value="DEOXYRIBONUCLEASE"/>
    <property type="match status" value="1"/>
</dbReference>
<evidence type="ECO:0000256" key="4">
    <source>
        <dbReference type="ARBA" id="ARBA00022801"/>
    </source>
</evidence>
<dbReference type="GO" id="GO:0004530">
    <property type="term" value="F:deoxyribonuclease I activity"/>
    <property type="evidence" value="ECO:0007669"/>
    <property type="project" value="TreeGrafter"/>
</dbReference>
<name>A0A665TNL1_ECHNA</name>
<keyword evidence="3 5" id="KW-0255">Endonuclease</keyword>
<evidence type="ECO:0000259" key="7">
    <source>
        <dbReference type="Pfam" id="PF03372"/>
    </source>
</evidence>
<feature type="active site" evidence="6">
    <location>
        <position position="79"/>
    </location>
</feature>
<dbReference type="InterPro" id="IPR005135">
    <property type="entry name" value="Endo/exonuclease/phosphatase"/>
</dbReference>
<keyword evidence="9" id="KW-1185">Reference proteome</keyword>
<protein>
    <recommendedName>
        <fullName evidence="5">Deoxyribonuclease</fullName>
    </recommendedName>
</protein>
<evidence type="ECO:0000313" key="8">
    <source>
        <dbReference type="Ensembl" id="ENSENLP00000008057.1"/>
    </source>
</evidence>
<dbReference type="InParanoid" id="A0A665TNL1"/>
<dbReference type="GO" id="GO:0005634">
    <property type="term" value="C:nucleus"/>
    <property type="evidence" value="ECO:0007669"/>
    <property type="project" value="TreeGrafter"/>
</dbReference>
<dbReference type="PRINTS" id="PR00130">
    <property type="entry name" value="DNASEI"/>
</dbReference>
<proteinExistence type="inferred from homology"/>
<dbReference type="InterPro" id="IPR036691">
    <property type="entry name" value="Endo/exonu/phosph_ase_sf"/>
</dbReference>
<dbReference type="InterPro" id="IPR016202">
    <property type="entry name" value="DNase_I"/>
</dbReference>
<dbReference type="OMA" id="GRNSHKE"/>
<dbReference type="Ensembl" id="ENSENLT00000008419.1">
    <property type="protein sequence ID" value="ENSENLP00000008057.1"/>
    <property type="gene ID" value="ENSENLG00000003900.1"/>
</dbReference>
<dbReference type="AlphaFoldDB" id="A0A665TNL1"/>